<keyword evidence="3" id="KW-1185">Reference proteome</keyword>
<evidence type="ECO:0000313" key="3">
    <source>
        <dbReference type="Proteomes" id="UP001149303"/>
    </source>
</evidence>
<dbReference type="GO" id="GO:0051920">
    <property type="term" value="F:peroxiredoxin activity"/>
    <property type="evidence" value="ECO:0007669"/>
    <property type="project" value="InterPro"/>
</dbReference>
<dbReference type="InterPro" id="IPR004675">
    <property type="entry name" value="AhpD_core"/>
</dbReference>
<dbReference type="Proteomes" id="UP001149303">
    <property type="component" value="Unassembled WGS sequence"/>
</dbReference>
<evidence type="ECO:0000313" key="2">
    <source>
        <dbReference type="EMBL" id="MDE1205988.1"/>
    </source>
</evidence>
<dbReference type="PANTHER" id="PTHR34846">
    <property type="entry name" value="4-CARBOXYMUCONOLACTONE DECARBOXYLASE FAMILY PROTEIN (AFU_ORTHOLOGUE AFUA_6G11590)"/>
    <property type="match status" value="1"/>
</dbReference>
<dbReference type="EMBL" id="JAIWJY010000002">
    <property type="protein sequence ID" value="MDE1205988.1"/>
    <property type="molecule type" value="Genomic_DNA"/>
</dbReference>
<dbReference type="AlphaFoldDB" id="A0A9X4IKY7"/>
<dbReference type="Pfam" id="PF02627">
    <property type="entry name" value="CMD"/>
    <property type="match status" value="1"/>
</dbReference>
<gene>
    <name evidence="2" type="ORF">LCI24_04185</name>
</gene>
<proteinExistence type="predicted"/>
<dbReference type="RefSeq" id="WP_274639310.1">
    <property type="nucleotide sequence ID" value="NZ_JAIWJY010000002.1"/>
</dbReference>
<dbReference type="Gene3D" id="1.20.1290.10">
    <property type="entry name" value="AhpD-like"/>
    <property type="match status" value="1"/>
</dbReference>
<feature type="domain" description="Carboxymuconolactone decarboxylase-like" evidence="1">
    <location>
        <begin position="20"/>
        <end position="94"/>
    </location>
</feature>
<dbReference type="PANTHER" id="PTHR34846:SF10">
    <property type="entry name" value="CYTOPLASMIC PROTEIN"/>
    <property type="match status" value="1"/>
</dbReference>
<reference evidence="2" key="1">
    <citation type="submission" date="2021-09" db="EMBL/GenBank/DDBJ databases">
        <authorList>
            <person name="Smyrli M."/>
        </authorList>
    </citation>
    <scope>NUCLEOTIDE SEQUENCE</scope>
    <source>
        <strain evidence="2">LAR25</strain>
    </source>
</reference>
<evidence type="ECO:0000259" key="1">
    <source>
        <dbReference type="Pfam" id="PF02627"/>
    </source>
</evidence>
<dbReference type="NCBIfam" id="TIGR00778">
    <property type="entry name" value="ahpD_dom"/>
    <property type="match status" value="1"/>
</dbReference>
<dbReference type="InterPro" id="IPR003779">
    <property type="entry name" value="CMD-like"/>
</dbReference>
<dbReference type="SUPFAM" id="SSF69118">
    <property type="entry name" value="AhpD-like"/>
    <property type="match status" value="1"/>
</dbReference>
<organism evidence="2 3">
    <name type="scientific">Tenacibaculum larymnensis</name>
    <dbReference type="NCBI Taxonomy" id="2878201"/>
    <lineage>
        <taxon>Bacteria</taxon>
        <taxon>Pseudomonadati</taxon>
        <taxon>Bacteroidota</taxon>
        <taxon>Flavobacteriia</taxon>
        <taxon>Flavobacteriales</taxon>
        <taxon>Flavobacteriaceae</taxon>
        <taxon>Tenacibaculum</taxon>
    </lineage>
</organism>
<name>A0A9X4IKY7_9FLAO</name>
<accession>A0A9X4IKY7</accession>
<dbReference type="InterPro" id="IPR029032">
    <property type="entry name" value="AhpD-like"/>
</dbReference>
<comment type="caution">
    <text evidence="2">The sequence shown here is derived from an EMBL/GenBank/DDBJ whole genome shotgun (WGS) entry which is preliminary data.</text>
</comment>
<protein>
    <submittedName>
        <fullName evidence="2">Carboxymuconolactone decarboxylase family protein</fullName>
    </submittedName>
</protein>
<sequence>MKQRLNIQELEPNAYNAILGIFKYLETSTLSKKSKNLIKIRASQINICAYCIEMHTAEALKNGEEQNRIFALSAWKESPLFSEKEKALLAATDEITLISDNGLTEGTFQKLKEYFTDNEIAQIIMQIGEINIWNRIAVSTQMFHTTSKIY</sequence>